<feature type="domain" description="Peptidase M16 C-terminal" evidence="11">
    <location>
        <begin position="284"/>
        <end position="452"/>
    </location>
</feature>
<evidence type="ECO:0000256" key="9">
    <source>
        <dbReference type="SAM" id="Phobius"/>
    </source>
</evidence>
<reference evidence="14" key="2">
    <citation type="submission" date="2017-05" db="UniProtKB">
        <authorList>
            <consortium name="EnsemblMetazoa"/>
        </authorList>
    </citation>
    <scope>IDENTIFICATION</scope>
</reference>
<dbReference type="Pfam" id="PF16187">
    <property type="entry name" value="Peptidase_M16_M"/>
    <property type="match status" value="1"/>
</dbReference>
<dbReference type="OrthoDB" id="6474849at2759"/>
<feature type="compositionally biased region" description="Acidic residues" evidence="8">
    <location>
        <begin position="21"/>
        <end position="30"/>
    </location>
</feature>
<feature type="region of interest" description="Disordered" evidence="8">
    <location>
        <begin position="1"/>
        <end position="33"/>
    </location>
</feature>
<evidence type="ECO:0000256" key="4">
    <source>
        <dbReference type="ARBA" id="ARBA00022801"/>
    </source>
</evidence>
<dbReference type="SUPFAM" id="SSF63411">
    <property type="entry name" value="LuxS/MPP-like metallohydrolase"/>
    <property type="match status" value="4"/>
</dbReference>
<dbReference type="Pfam" id="PF05193">
    <property type="entry name" value="Peptidase_M16_C"/>
    <property type="match status" value="1"/>
</dbReference>
<evidence type="ECO:0000259" key="11">
    <source>
        <dbReference type="Pfam" id="PF05193"/>
    </source>
</evidence>
<reference evidence="15" key="1">
    <citation type="journal article" date="2010" name="Nature">
        <title>The Amphimedon queenslandica genome and the evolution of animal complexity.</title>
        <authorList>
            <person name="Srivastava M."/>
            <person name="Simakov O."/>
            <person name="Chapman J."/>
            <person name="Fahey B."/>
            <person name="Gauthier M.E."/>
            <person name="Mitros T."/>
            <person name="Richards G.S."/>
            <person name="Conaco C."/>
            <person name="Dacre M."/>
            <person name="Hellsten U."/>
            <person name="Larroux C."/>
            <person name="Putnam N.H."/>
            <person name="Stanke M."/>
            <person name="Adamska M."/>
            <person name="Darling A."/>
            <person name="Degnan S.M."/>
            <person name="Oakley T.H."/>
            <person name="Plachetzki D.C."/>
            <person name="Zhai Y."/>
            <person name="Adamski M."/>
            <person name="Calcino A."/>
            <person name="Cummins S.F."/>
            <person name="Goodstein D.M."/>
            <person name="Harris C."/>
            <person name="Jackson D.J."/>
            <person name="Leys S.P."/>
            <person name="Shu S."/>
            <person name="Woodcroft B.J."/>
            <person name="Vervoort M."/>
            <person name="Kosik K.S."/>
            <person name="Manning G."/>
            <person name="Degnan B.M."/>
            <person name="Rokhsar D.S."/>
        </authorList>
    </citation>
    <scope>NUCLEOTIDE SEQUENCE [LARGE SCALE GENOMIC DNA]</scope>
</reference>
<dbReference type="AlphaFoldDB" id="A0A1X7TYM8"/>
<feature type="domain" description="Coenzyme PQQ synthesis protein F-like C-terminal lobe" evidence="13">
    <location>
        <begin position="897"/>
        <end position="995"/>
    </location>
</feature>
<evidence type="ECO:0000256" key="8">
    <source>
        <dbReference type="SAM" id="MobiDB-lite"/>
    </source>
</evidence>
<evidence type="ECO:0000256" key="2">
    <source>
        <dbReference type="ARBA" id="ARBA00022670"/>
    </source>
</evidence>
<proteinExistence type="inferred from homology"/>
<dbReference type="EnsemblMetazoa" id="Aqu2.1.20210_001">
    <property type="protein sequence ID" value="Aqu2.1.20210_001"/>
    <property type="gene ID" value="Aqu2.1.20210"/>
</dbReference>
<dbReference type="PANTHER" id="PTHR43690">
    <property type="entry name" value="NARDILYSIN"/>
    <property type="match status" value="1"/>
</dbReference>
<feature type="domain" description="Peptidase M16 N-terminal" evidence="10">
    <location>
        <begin position="124"/>
        <end position="261"/>
    </location>
</feature>
<dbReference type="InterPro" id="IPR011249">
    <property type="entry name" value="Metalloenz_LuxS/M16"/>
</dbReference>
<dbReference type="InterPro" id="IPR032632">
    <property type="entry name" value="Peptidase_M16_M"/>
</dbReference>
<accession>A0A1X7TYM8</accession>
<gene>
    <name evidence="14" type="primary">100632301</name>
</gene>
<dbReference type="InterPro" id="IPR050626">
    <property type="entry name" value="Peptidase_M16"/>
</dbReference>
<evidence type="ECO:0000256" key="1">
    <source>
        <dbReference type="ARBA" id="ARBA00007261"/>
    </source>
</evidence>
<keyword evidence="15" id="KW-1185">Reference proteome</keyword>
<dbReference type="EnsemblMetazoa" id="XM_020001510.1">
    <property type="protein sequence ID" value="XP_019857069.1"/>
    <property type="gene ID" value="LOC100632301"/>
</dbReference>
<dbReference type="Gene3D" id="3.30.830.10">
    <property type="entry name" value="Metalloenzyme, LuxS/M16 peptidase-like"/>
    <property type="match status" value="4"/>
</dbReference>
<keyword evidence="9" id="KW-0812">Transmembrane</keyword>
<organism evidence="14">
    <name type="scientific">Amphimedon queenslandica</name>
    <name type="common">Sponge</name>
    <dbReference type="NCBI Taxonomy" id="400682"/>
    <lineage>
        <taxon>Eukaryota</taxon>
        <taxon>Metazoa</taxon>
        <taxon>Porifera</taxon>
        <taxon>Demospongiae</taxon>
        <taxon>Heteroscleromorpha</taxon>
        <taxon>Haplosclerida</taxon>
        <taxon>Niphatidae</taxon>
        <taxon>Amphimedon</taxon>
    </lineage>
</organism>
<evidence type="ECO:0000256" key="3">
    <source>
        <dbReference type="ARBA" id="ARBA00022723"/>
    </source>
</evidence>
<keyword evidence="2" id="KW-0645">Protease</keyword>
<dbReference type="STRING" id="400682.A0A1X7TYM8"/>
<dbReference type="FunFam" id="3.30.830.10:FF:000005">
    <property type="entry name" value="nardilysin isoform X1"/>
    <property type="match status" value="1"/>
</dbReference>
<dbReference type="GO" id="GO:0051603">
    <property type="term" value="P:proteolysis involved in protein catabolic process"/>
    <property type="evidence" value="ECO:0007669"/>
    <property type="project" value="TreeGrafter"/>
</dbReference>
<keyword evidence="3" id="KW-0479">Metal-binding</keyword>
<dbReference type="GO" id="GO:0043171">
    <property type="term" value="P:peptide catabolic process"/>
    <property type="evidence" value="ECO:0007669"/>
    <property type="project" value="TreeGrafter"/>
</dbReference>
<dbReference type="GO" id="GO:0005829">
    <property type="term" value="C:cytosol"/>
    <property type="evidence" value="ECO:0007669"/>
    <property type="project" value="TreeGrafter"/>
</dbReference>
<dbReference type="FunFam" id="3.30.830.10:FF:000004">
    <property type="entry name" value="Putative insulin-degrading enzyme"/>
    <property type="match status" value="1"/>
</dbReference>
<evidence type="ECO:0000259" key="13">
    <source>
        <dbReference type="Pfam" id="PF22456"/>
    </source>
</evidence>
<dbReference type="PANTHER" id="PTHR43690:SF18">
    <property type="entry name" value="INSULIN-DEGRADING ENZYME-RELATED"/>
    <property type="match status" value="1"/>
</dbReference>
<dbReference type="KEGG" id="aqu:100632301"/>
<evidence type="ECO:0000256" key="7">
    <source>
        <dbReference type="RuleBase" id="RU004447"/>
    </source>
</evidence>
<keyword evidence="4" id="KW-0378">Hydrolase</keyword>
<dbReference type="eggNOG" id="KOG0959">
    <property type="taxonomic scope" value="Eukaryota"/>
</dbReference>
<dbReference type="Pfam" id="PF00675">
    <property type="entry name" value="Peptidase_M16"/>
    <property type="match status" value="1"/>
</dbReference>
<dbReference type="InterPro" id="IPR011765">
    <property type="entry name" value="Pept_M16_N"/>
</dbReference>
<feature type="domain" description="Peptidase M16 middle/third" evidence="12">
    <location>
        <begin position="468"/>
        <end position="771"/>
    </location>
</feature>
<dbReference type="Proteomes" id="UP000007879">
    <property type="component" value="Unassembled WGS sequence"/>
</dbReference>
<evidence type="ECO:0000313" key="14">
    <source>
        <dbReference type="EnsemblMetazoa" id="Aqu2.1.20210_001"/>
    </source>
</evidence>
<name>A0A1X7TYM8_AMPQE</name>
<comment type="similarity">
    <text evidence="1 7">Belongs to the peptidase M16 family.</text>
</comment>
<protein>
    <submittedName>
        <fullName evidence="14">Uncharacterized protein</fullName>
    </submittedName>
</protein>
<dbReference type="GO" id="GO:0046872">
    <property type="term" value="F:metal ion binding"/>
    <property type="evidence" value="ECO:0007669"/>
    <property type="project" value="UniProtKB-KW"/>
</dbReference>
<feature type="transmembrane region" description="Helical" evidence="9">
    <location>
        <begin position="56"/>
        <end position="80"/>
    </location>
</feature>
<evidence type="ECO:0000256" key="5">
    <source>
        <dbReference type="ARBA" id="ARBA00022833"/>
    </source>
</evidence>
<evidence type="ECO:0000259" key="10">
    <source>
        <dbReference type="Pfam" id="PF00675"/>
    </source>
</evidence>
<evidence type="ECO:0000256" key="6">
    <source>
        <dbReference type="ARBA" id="ARBA00023049"/>
    </source>
</evidence>
<dbReference type="InterPro" id="IPR007863">
    <property type="entry name" value="Peptidase_M16_C"/>
</dbReference>
<keyword evidence="9" id="KW-0472">Membrane</keyword>
<keyword evidence="5" id="KW-0862">Zinc</keyword>
<dbReference type="OMA" id="LQSDCWR"/>
<dbReference type="PROSITE" id="PS00143">
    <property type="entry name" value="INSULINASE"/>
    <property type="match status" value="1"/>
</dbReference>
<evidence type="ECO:0000259" key="12">
    <source>
        <dbReference type="Pfam" id="PF16187"/>
    </source>
</evidence>
<keyword evidence="6" id="KW-0482">Metalloprotease</keyword>
<sequence length="1074" mass="121142">MAYKQGIPLLEAFEEGKDHQSDEEDSEDESPFTPDAVKIKASKGRLGSEFCTWKHWLFLGLVTMIVLVILLLAVTLPFALIQEKPTGATTPQPTATPLPTVLPVTKSPHDSRDYGYFTLDNGLRVLLVSDNETQLSAAAMDVAVGSFSDPPSHLGLAHFCEHMLFYASDKYPQEGAYSDYLSRHGGYDNAYTSTENTNYFFRVGSEYLHEALDRFAQFFISPILSQSGVSREVNAVDSEHRKNLQDDGWRLWQLLKHISNPYHPFHQFNTGDLETLDKPDVLSALKDFYYKYYSANQMQLVIYGKEDLVTLSQYTVSMFSSIRNNNASRVRYLNTSFSPPFNGKIVYYVPVADVHMITMYWQVMPLKEKYREKIASILSQLLGHEGTGSPLHYLKKQQWAISISAGTEFSADSYTVLGIYITLTQSGLAHSKEVIGTVMQYIKLLQGLTEQQWRQQWNDYVDVAIVNFNFSSKISPDKYTSNLASTMRTVKSPRDFLGSPQRYIFNHTLISAVVSSLSPSTPIIFVGSHNLSNPQTSTVNLPLPGSLSSTEPIYGTKYDVEPVSSQLVSDWLQYSVVLQELSLPKQNEFIPRDFVILETSTATNQPMKADPVDDGYSVWWQQDKQFLQPKLNLVCNIYSPISKKAINDPRWTALTELYANIVLASLNPLVYPATLLDYSVSVKAVPHGLNIAINGYSDSTVMNKIIELVVNAMTNDTLLSNPEIFSLTLESMTDALSNYNFTALPYHYIYQYIQSVVMDRPMWKKWQLLNALQDFNVSEVLSHKASLLESATLLCLVHGNVDKTQAIRYGHSFFTVLSSSTMIDPTGTLAPRRRILLSPGNYSVIVPALNPMDHNSVINVVFQIGVGCNVTTLNNGLHVCTNSSLKRTAIVSLLTLQIQQSCFDVLRTKQQLGYVAYCTLRTNNNVLSFQILVQSGTYNASLLLERIDQFLKDSLQNVTEFLTSSTSNFESLVQIYHEVLRRKDLSLSDVTARLWNQIDTGLNQFNYKQQLETALQYIQPNELIQFYKDYILDSGRAKKLVVAAYGKDKKETLNSYISNELDYTRMDPSTISYP</sequence>
<dbReference type="GO" id="GO:0005739">
    <property type="term" value="C:mitochondrion"/>
    <property type="evidence" value="ECO:0007669"/>
    <property type="project" value="TreeGrafter"/>
</dbReference>
<dbReference type="Pfam" id="PF22456">
    <property type="entry name" value="PqqF-like_C_4"/>
    <property type="match status" value="1"/>
</dbReference>
<dbReference type="InParanoid" id="A0A1X7TYM8"/>
<evidence type="ECO:0000313" key="15">
    <source>
        <dbReference type="Proteomes" id="UP000007879"/>
    </source>
</evidence>
<keyword evidence="9" id="KW-1133">Transmembrane helix</keyword>
<dbReference type="InterPro" id="IPR001431">
    <property type="entry name" value="Pept_M16_Zn_BS"/>
</dbReference>
<dbReference type="InterPro" id="IPR054734">
    <property type="entry name" value="PqqF-like_C_4"/>
</dbReference>
<dbReference type="GO" id="GO:0004222">
    <property type="term" value="F:metalloendopeptidase activity"/>
    <property type="evidence" value="ECO:0007669"/>
    <property type="project" value="InterPro"/>
</dbReference>